<dbReference type="RefSeq" id="WP_116882561.1">
    <property type="nucleotide sequence ID" value="NZ_CABMMC010000177.1"/>
</dbReference>
<dbReference type="EMBL" id="QEKH01000002">
    <property type="protein sequence ID" value="PVY45533.1"/>
    <property type="molecule type" value="Genomic_DNA"/>
</dbReference>
<evidence type="ECO:0000256" key="1">
    <source>
        <dbReference type="SAM" id="SignalP"/>
    </source>
</evidence>
<evidence type="ECO:0000313" key="2">
    <source>
        <dbReference type="EMBL" id="PVY45533.1"/>
    </source>
</evidence>
<organism evidence="2 3">
    <name type="scientific">Victivallis vadensis</name>
    <dbReference type="NCBI Taxonomy" id="172901"/>
    <lineage>
        <taxon>Bacteria</taxon>
        <taxon>Pseudomonadati</taxon>
        <taxon>Lentisphaerota</taxon>
        <taxon>Lentisphaeria</taxon>
        <taxon>Victivallales</taxon>
        <taxon>Victivallaceae</taxon>
        <taxon>Victivallis</taxon>
    </lineage>
</organism>
<dbReference type="InterPro" id="IPR051923">
    <property type="entry name" value="Glycosyl_Hydrolase_39"/>
</dbReference>
<keyword evidence="1" id="KW-0732">Signal</keyword>
<reference evidence="2 3" key="1">
    <citation type="submission" date="2018-04" db="EMBL/GenBank/DDBJ databases">
        <title>Genomic Encyclopedia of Type Strains, Phase IV (KMG-IV): sequencing the most valuable type-strain genomes for metagenomic binning, comparative biology and taxonomic classification.</title>
        <authorList>
            <person name="Goeker M."/>
        </authorList>
    </citation>
    <scope>NUCLEOTIDE SEQUENCE [LARGE SCALE GENOMIC DNA]</scope>
    <source>
        <strain evidence="2 3">DSM 14823</strain>
    </source>
</reference>
<accession>A0A2U1BA46</accession>
<dbReference type="Proteomes" id="UP000245959">
    <property type="component" value="Unassembled WGS sequence"/>
</dbReference>
<gene>
    <name evidence="2" type="ORF">C8D82_102104</name>
</gene>
<name>A0A2U1BA46_9BACT</name>
<feature type="signal peptide" evidence="1">
    <location>
        <begin position="1"/>
        <end position="23"/>
    </location>
</feature>
<dbReference type="GeneID" id="78293894"/>
<dbReference type="PANTHER" id="PTHR12631:SF10">
    <property type="entry name" value="BETA-XYLOSIDASE-LIKE PROTEIN-RELATED"/>
    <property type="match status" value="1"/>
</dbReference>
<protein>
    <recommendedName>
        <fullName evidence="4">Glycoside hydrolase family 5 domain-containing protein</fullName>
    </recommendedName>
</protein>
<dbReference type="GO" id="GO:0004553">
    <property type="term" value="F:hydrolase activity, hydrolyzing O-glycosyl compounds"/>
    <property type="evidence" value="ECO:0007669"/>
    <property type="project" value="TreeGrafter"/>
</dbReference>
<sequence length="778" mass="87439">MIVMILFRRLALAACFLTLAASAEVTLRLDSCRNASAWGCGNGAEFKGAKVSLVDSPEGLKLGYDFTGGGNYVTLHPGRLSVGTARSYSFTLKPEQDVSIRCRLLDADGRWFQSHARTVRGGGESVYEIPVVGKWHSAWGGRNPSAPQPKLPLRSLSLMVDRHGSLPLSGNVLVSGFSAKLDDEAAPKTFRAEPFQKSGCGWTVDGRWIEQPGGALLVITAEPQGKRNALLTVTMPRPGRDAVQRYELDAKHGKQILAYRPDFIAGINPRNCYRFRLELEGDGERFAFSSQLAGLQAEAVNLGAPRSSREIGKSRFGTCVHFKYAAKPAGAFKGWYDYRRILDEIEACGFKYIRDGVGYATGSDGRYLAVDDHGKNVLREAKERGIEMILEFELRANQTVEQHLNKVEVLVRDTRDYVKIYEVGNEPHNFGEWRRKYPGSWNGYEAKDGSISRWVREHLNYTNAVTDHLKRLYPEATAIGLGACAPTNFHYLTLDVTPNLDGVVEHPYTFSMPPETVPFGWGFEKRDGIRIGDREHTFAGLVRSYKEHFKKTGRDRQLWVTEFGFTSFWFNGKVEGRQYAGFSEQAQAEYLIRRFIESLALPIEVTCQYDFIDDYDSQESGEEANFGLLRSDFSRKPAFYAVQRINSLFAGAESDPQAKLTVTDAPLHRSMKRSELIRDWDKTKLEAANGVRLYAFRNPETPDERLIALWSMLPYSGEFNNRAVSFAAEGLETFGRQPAVGINLMTGESFDVEYKRDGGRLVFERLPLKAPMLIKLFR</sequence>
<feature type="chain" id="PRO_5015700836" description="Glycoside hydrolase family 5 domain-containing protein" evidence="1">
    <location>
        <begin position="24"/>
        <end position="778"/>
    </location>
</feature>
<comment type="caution">
    <text evidence="2">The sequence shown here is derived from an EMBL/GenBank/DDBJ whole genome shotgun (WGS) entry which is preliminary data.</text>
</comment>
<dbReference type="SUPFAM" id="SSF51445">
    <property type="entry name" value="(Trans)glycosidases"/>
    <property type="match status" value="1"/>
</dbReference>
<dbReference type="OrthoDB" id="525131at2"/>
<proteinExistence type="predicted"/>
<dbReference type="AlphaFoldDB" id="A0A2U1BA46"/>
<dbReference type="Gene3D" id="3.20.20.80">
    <property type="entry name" value="Glycosidases"/>
    <property type="match status" value="1"/>
</dbReference>
<dbReference type="PANTHER" id="PTHR12631">
    <property type="entry name" value="ALPHA-L-IDURONIDASE"/>
    <property type="match status" value="1"/>
</dbReference>
<keyword evidence="3" id="KW-1185">Reference proteome</keyword>
<dbReference type="InterPro" id="IPR017853">
    <property type="entry name" value="GH"/>
</dbReference>
<evidence type="ECO:0008006" key="4">
    <source>
        <dbReference type="Google" id="ProtNLM"/>
    </source>
</evidence>
<evidence type="ECO:0000313" key="3">
    <source>
        <dbReference type="Proteomes" id="UP000245959"/>
    </source>
</evidence>